<dbReference type="InterPro" id="IPR052046">
    <property type="entry name" value="GH57_Enzymes"/>
</dbReference>
<dbReference type="PANTHER" id="PTHR36306:SF1">
    <property type="entry name" value="ALPHA-AMYLASE-RELATED"/>
    <property type="match status" value="1"/>
</dbReference>
<feature type="domain" description="Glycoside hydrolase family 57 N-terminal" evidence="3">
    <location>
        <begin position="33"/>
        <end position="316"/>
    </location>
</feature>
<dbReference type="Gene3D" id="3.20.110.20">
    <property type="match status" value="1"/>
</dbReference>
<gene>
    <name evidence="4" type="ordered locus">CLOAM0877</name>
</gene>
<dbReference type="Pfam" id="PF03065">
    <property type="entry name" value="Glyco_hydro_57"/>
    <property type="match status" value="1"/>
</dbReference>
<dbReference type="KEGG" id="caci:CLOAM0877"/>
<dbReference type="EMBL" id="CU466930">
    <property type="protein sequence ID" value="CAO80752.1"/>
    <property type="molecule type" value="Genomic_DNA"/>
</dbReference>
<keyword evidence="4" id="KW-0326">Glycosidase</keyword>
<organism evidence="4 5">
    <name type="scientific">Cloacimonas acidaminovorans (strain Evry)</name>
    <dbReference type="NCBI Taxonomy" id="459349"/>
    <lineage>
        <taxon>Bacteria</taxon>
        <taxon>Pseudomonadati</taxon>
        <taxon>Candidatus Cloacimonadota</taxon>
        <taxon>Candidatus Cloacimonadia</taxon>
        <taxon>Candidatus Cloacimonadales</taxon>
        <taxon>Candidatus Cloacimonadaceae</taxon>
        <taxon>Candidatus Cloacimonas</taxon>
    </lineage>
</organism>
<keyword evidence="5" id="KW-1185">Reference proteome</keyword>
<evidence type="ECO:0000259" key="3">
    <source>
        <dbReference type="Pfam" id="PF03065"/>
    </source>
</evidence>
<reference evidence="4 5" key="1">
    <citation type="journal article" date="2008" name="J. Bacteriol.">
        <title>'Candidatus Cloacamonas acidaminovorans': genome sequence reconstruction provides a first glimpse of a new bacterial division.</title>
        <authorList>
            <person name="Pelletier E."/>
            <person name="Kreimeyer A."/>
            <person name="Bocs S."/>
            <person name="Rouy Z."/>
            <person name="Gyapay G."/>
            <person name="Chouari R."/>
            <person name="Riviere D."/>
            <person name="Ganesan A."/>
            <person name="Daegelen P."/>
            <person name="Sghir A."/>
            <person name="Cohen G.N."/>
            <person name="Medigue C."/>
            <person name="Weissenbach J."/>
            <person name="Le Paslier D."/>
        </authorList>
    </citation>
    <scope>NUCLEOTIDE SEQUENCE [LARGE SCALE GENOMIC DNA]</scope>
    <source>
        <strain evidence="5">Evry</strain>
    </source>
</reference>
<evidence type="ECO:0000313" key="5">
    <source>
        <dbReference type="Proteomes" id="UP000002019"/>
    </source>
</evidence>
<protein>
    <submittedName>
        <fullName evidence="4">Alpha-amylase</fullName>
        <ecNumber evidence="4">3.2.1.1</ecNumber>
    </submittedName>
</protein>
<keyword evidence="4" id="KW-0378">Hydrolase</keyword>
<dbReference type="EC" id="3.2.1.1" evidence="4"/>
<name>B0VHD7_CLOAI</name>
<proteinExistence type="inferred from homology"/>
<dbReference type="CDD" id="cd10795">
    <property type="entry name" value="GH57N_MJA1_like"/>
    <property type="match status" value="1"/>
</dbReference>
<comment type="similarity">
    <text evidence="1">Belongs to the glycosyl hydrolase 57 family.</text>
</comment>
<dbReference type="eggNOG" id="COG1449">
    <property type="taxonomic scope" value="Bacteria"/>
</dbReference>
<dbReference type="Proteomes" id="UP000002019">
    <property type="component" value="Chromosome"/>
</dbReference>
<dbReference type="CAZy" id="GH57">
    <property type="family name" value="Glycoside Hydrolase Family 57"/>
</dbReference>
<keyword evidence="2" id="KW-0119">Carbohydrate metabolism</keyword>
<dbReference type="GO" id="GO:0004556">
    <property type="term" value="F:alpha-amylase activity"/>
    <property type="evidence" value="ECO:0007669"/>
    <property type="project" value="UniProtKB-EC"/>
</dbReference>
<dbReference type="SUPFAM" id="SSF88713">
    <property type="entry name" value="Glycoside hydrolase/deacetylase"/>
    <property type="match status" value="1"/>
</dbReference>
<evidence type="ECO:0000256" key="2">
    <source>
        <dbReference type="ARBA" id="ARBA00023277"/>
    </source>
</evidence>
<dbReference type="InterPro" id="IPR004300">
    <property type="entry name" value="Glyco_hydro_57_N"/>
</dbReference>
<dbReference type="HOGENOM" id="CLU_033691_0_0_0"/>
<sequence length="427" mass="50594">MKPQIKSVSSMPKRFLSIASEWNYKETAMLNIVFYFQVHQPYRLNHFNVLDIAHNAKIFNDKLNGDIMRKVANKCYLPTNQLLLELIEKYEGRFKVAFSISGTALEQFKLYSPETLDSFKRLVDTGCVELLGETYYHSLAFLFDTNEFLDQVYLHRDLMQTEFGYYTTTFRNTELIYQDRLSDIIFEIEGFKTILTEGVDRILQWRSPLYAYKNYSKNMNLLLKYYQLADDIAFRFSNRDWPEYPLTVDKFVHWIDQLTLAEKGGKNLFLNLFMDYETFGEHQWASTGIFDFMRHFPDAVLEREHLGFANPKDVSHLANYQQESLSFPEPVSWADEQRDISAWLGNEMQQNASETLYELLNRIKEKGDEELLRTARMLSTSDHFYYMCSKYFQDGDVHKYFSPYDSPDQAYIYYINALAELEELLLR</sequence>
<dbReference type="GO" id="GO:0005975">
    <property type="term" value="P:carbohydrate metabolic process"/>
    <property type="evidence" value="ECO:0007669"/>
    <property type="project" value="InterPro"/>
</dbReference>
<accession>B0VHD7</accession>
<dbReference type="PANTHER" id="PTHR36306">
    <property type="entry name" value="ALPHA-AMYLASE-RELATED-RELATED"/>
    <property type="match status" value="1"/>
</dbReference>
<evidence type="ECO:0000313" key="4">
    <source>
        <dbReference type="EMBL" id="CAO80752.1"/>
    </source>
</evidence>
<evidence type="ECO:0000256" key="1">
    <source>
        <dbReference type="ARBA" id="ARBA00006821"/>
    </source>
</evidence>
<dbReference type="STRING" id="459349.CLOAM0877"/>
<dbReference type="AlphaFoldDB" id="B0VHD7"/>
<dbReference type="InterPro" id="IPR011330">
    <property type="entry name" value="Glyco_hydro/deAcase_b/a-brl"/>
</dbReference>